<dbReference type="EMBL" id="KQ435694">
    <property type="protein sequence ID" value="KOX80967.1"/>
    <property type="molecule type" value="Genomic_DNA"/>
</dbReference>
<feature type="compositionally biased region" description="Acidic residues" evidence="1">
    <location>
        <begin position="208"/>
        <end position="231"/>
    </location>
</feature>
<gene>
    <name evidence="2" type="ORF">WN51_00885</name>
</gene>
<evidence type="ECO:0000313" key="2">
    <source>
        <dbReference type="EMBL" id="KOX80967.1"/>
    </source>
</evidence>
<keyword evidence="3" id="KW-1185">Reference proteome</keyword>
<feature type="region of interest" description="Disordered" evidence="1">
    <location>
        <begin position="381"/>
        <end position="414"/>
    </location>
</feature>
<dbReference type="Proteomes" id="UP000053105">
    <property type="component" value="Unassembled WGS sequence"/>
</dbReference>
<feature type="region of interest" description="Disordered" evidence="1">
    <location>
        <begin position="205"/>
        <end position="302"/>
    </location>
</feature>
<sequence length="530" mass="60244">MLVVVVSAAPKRHARSSLPTWYMPCGEEQGEEIPSLDEEIADNVQNITIENLRLQHQLTMNDYLNRDYEYLYEDVRIGVEEYQYIPNWVPGKHDANKIKKLANASPQTIVDHFPKLHVDLQKFAVAFEELVNDEVIRKKHKALKTTQSYLMMMLCEVESNIMALPFLRIPSRVERSIMSNAEREPEDNTRRLILFCVFQDSVASASETGEEYEDSDDSDMYMEPDGTEETEENSKEQQQEEQTDEGENTSEQIPSEVTEETEEAAAAAAANSTSGEEPGKSKDQQAENTKETGETEDKSLETDSQNFFPSFAELFANHRVSFAEQQRYRPNRFLGYLQRDRGGYQTGTATAKDPLLHHPLLGSGNFGVIRGGTYYPEEKENDEYATDDSSSSLYNPYYHGGSRGRGNYLRNPKPQPIRGGDFFANFRDFADITAPPKSSFSHLSVVYANKNDSSKTDARPTGRITEPRNIIETLRMLEEEAKTSSEATTTEPPPRKKQSKGKWKLAKMRQYEEDKARRSRMAVEPLLALS</sequence>
<dbReference type="OrthoDB" id="6425203at2759"/>
<organism evidence="2 3">
    <name type="scientific">Melipona quadrifasciata</name>
    <dbReference type="NCBI Taxonomy" id="166423"/>
    <lineage>
        <taxon>Eukaryota</taxon>
        <taxon>Metazoa</taxon>
        <taxon>Ecdysozoa</taxon>
        <taxon>Arthropoda</taxon>
        <taxon>Hexapoda</taxon>
        <taxon>Insecta</taxon>
        <taxon>Pterygota</taxon>
        <taxon>Neoptera</taxon>
        <taxon>Endopterygota</taxon>
        <taxon>Hymenoptera</taxon>
        <taxon>Apocrita</taxon>
        <taxon>Aculeata</taxon>
        <taxon>Apoidea</taxon>
        <taxon>Anthophila</taxon>
        <taxon>Apidae</taxon>
        <taxon>Melipona</taxon>
    </lineage>
</organism>
<evidence type="ECO:0000256" key="1">
    <source>
        <dbReference type="SAM" id="MobiDB-lite"/>
    </source>
</evidence>
<dbReference type="STRING" id="166423.A0A0M9AB72"/>
<name>A0A0M9AB72_9HYME</name>
<evidence type="ECO:0000313" key="3">
    <source>
        <dbReference type="Proteomes" id="UP000053105"/>
    </source>
</evidence>
<feature type="compositionally biased region" description="Basic residues" evidence="1">
    <location>
        <begin position="495"/>
        <end position="507"/>
    </location>
</feature>
<feature type="compositionally biased region" description="Acidic residues" evidence="1">
    <location>
        <begin position="239"/>
        <end position="248"/>
    </location>
</feature>
<dbReference type="AlphaFoldDB" id="A0A0M9AB72"/>
<feature type="compositionally biased region" description="Basic and acidic residues" evidence="1">
    <location>
        <begin position="277"/>
        <end position="301"/>
    </location>
</feature>
<feature type="compositionally biased region" description="Low complexity" evidence="1">
    <location>
        <begin position="264"/>
        <end position="276"/>
    </location>
</feature>
<protein>
    <submittedName>
        <fullName evidence="2">Uncharacterized protein</fullName>
    </submittedName>
</protein>
<feature type="region of interest" description="Disordered" evidence="1">
    <location>
        <begin position="478"/>
        <end position="530"/>
    </location>
</feature>
<accession>A0A0M9AB72</accession>
<proteinExistence type="predicted"/>
<reference evidence="2 3" key="1">
    <citation type="submission" date="2015-07" db="EMBL/GenBank/DDBJ databases">
        <title>The genome of Melipona quadrifasciata.</title>
        <authorList>
            <person name="Pan H."/>
            <person name="Kapheim K."/>
        </authorList>
    </citation>
    <scope>NUCLEOTIDE SEQUENCE [LARGE SCALE GENOMIC DNA]</scope>
    <source>
        <strain evidence="2">0111107301</strain>
        <tissue evidence="2">Whole body</tissue>
    </source>
</reference>